<dbReference type="Pfam" id="PF18013">
    <property type="entry name" value="Phage_lysozyme2"/>
    <property type="match status" value="1"/>
</dbReference>
<dbReference type="EMBL" id="JAMZEK010000004">
    <property type="protein sequence ID" value="MCP1376048.1"/>
    <property type="molecule type" value="Genomic_DNA"/>
</dbReference>
<feature type="domain" description="Phage tail lysozyme" evidence="1">
    <location>
        <begin position="483"/>
        <end position="607"/>
    </location>
</feature>
<comment type="caution">
    <text evidence="2">The sequence shown here is derived from an EMBL/GenBank/DDBJ whole genome shotgun (WGS) entry which is preliminary data.</text>
</comment>
<dbReference type="Gene3D" id="1.10.530.10">
    <property type="match status" value="1"/>
</dbReference>
<keyword evidence="3" id="KW-1185">Reference proteome</keyword>
<dbReference type="InterPro" id="IPR041219">
    <property type="entry name" value="Phage_lysozyme2"/>
</dbReference>
<gene>
    <name evidence="2" type="ORF">NC595_18525</name>
</gene>
<accession>A0ABT1FHZ6</accession>
<protein>
    <submittedName>
        <fullName evidence="2">Phage tail tip lysozyme</fullName>
    </submittedName>
</protein>
<sequence length="662" mass="68512">MSNVFTITISAVDKATATVRKVNDAMGRITRPFEQAGKSFKGLGRELGFEKIGKNLASIGQSAGRAARGIGSIVAPMAAVTGVASVGGVIALADGWAKLGRNVTYSAQNIGIGTDRLQAFQGMAKLAGISSDTMTQSLQTLGDTMEDALYGRNQQALMLFNRLGVGIKRTSDGALDAAGEFRALASAIYNIKSPQQQNLVAGQFGLTGLLPLIRQGPAAMDKLMARARALGLVMDGPALKAANNFAMSIEGLKASGEGLRNAIGNAIIPAIKPLVDQLTGWISKNRELISAKVGEWARDFGKWLKSIDWQKVGAGITGFIKGVGDLVDWLGGWKKAAIGVGIVMGAGFISNVVSLGANVVLLGVRIGGLITKMWGLKAAADAASAASAGGMASSLGMLGKAGLYGAAAAGGIYLGSKISDAMDGTTFGDKFSHYNTKYLGAALSLIGFKNNQFSRAARYDGYDQKYSGAGSAAGIDAGLSARVVSYFEKQGWSLAQAKGIAANLMSESALNPNARGDNGRAYGLAQWHADRQGAFAKWAGKPLQGSSLQDQLGFVQYELTKGSEQRAGALLRGAQTADMAGRIVSNYYERPASPAEAARRGALAQQLAAPAGPYSSGSGQSGKVHVEVELKNAPPGTKATAKSSGAAEVSLPRIGYSQVGDW</sequence>
<reference evidence="2 3" key="1">
    <citation type="submission" date="2022-06" db="EMBL/GenBank/DDBJ databases">
        <title>Dyella sp. Sa strain:Sa Genome sequencing.</title>
        <authorList>
            <person name="Park S."/>
        </authorList>
    </citation>
    <scope>NUCLEOTIDE SEQUENCE [LARGE SCALE GENOMIC DNA]</scope>
    <source>
        <strain evidence="2 3">Sa</strain>
    </source>
</reference>
<name>A0ABT1FHZ6_9GAMM</name>
<evidence type="ECO:0000313" key="3">
    <source>
        <dbReference type="Proteomes" id="UP001204615"/>
    </source>
</evidence>
<dbReference type="Proteomes" id="UP001204615">
    <property type="component" value="Unassembled WGS sequence"/>
</dbReference>
<dbReference type="RefSeq" id="WP_253568853.1">
    <property type="nucleotide sequence ID" value="NZ_JAMZEK010000004.1"/>
</dbReference>
<organism evidence="2 3">
    <name type="scientific">Dyella lutea</name>
    <dbReference type="NCBI Taxonomy" id="2950441"/>
    <lineage>
        <taxon>Bacteria</taxon>
        <taxon>Pseudomonadati</taxon>
        <taxon>Pseudomonadota</taxon>
        <taxon>Gammaproteobacteria</taxon>
        <taxon>Lysobacterales</taxon>
        <taxon>Rhodanobacteraceae</taxon>
        <taxon>Dyella</taxon>
    </lineage>
</organism>
<evidence type="ECO:0000313" key="2">
    <source>
        <dbReference type="EMBL" id="MCP1376048.1"/>
    </source>
</evidence>
<proteinExistence type="predicted"/>
<evidence type="ECO:0000259" key="1">
    <source>
        <dbReference type="Pfam" id="PF18013"/>
    </source>
</evidence>